<dbReference type="GO" id="GO:0005432">
    <property type="term" value="F:calcium:sodium antiporter activity"/>
    <property type="evidence" value="ECO:0007669"/>
    <property type="project" value="InterPro"/>
</dbReference>
<reference evidence="11" key="1">
    <citation type="submission" date="2016-01" db="EMBL/GenBank/DDBJ databases">
        <title>Reference transcriptome for the parasite Schistocephalus solidus: insights into the molecular evolution of parasitism.</title>
        <authorList>
            <person name="Hebert F.O."/>
            <person name="Grambauer S."/>
            <person name="Barber I."/>
            <person name="Landry C.R."/>
            <person name="Aubin-Horth N."/>
        </authorList>
    </citation>
    <scope>NUCLEOTIDE SEQUENCE</scope>
</reference>
<keyword evidence="3" id="KW-0050">Antiport</keyword>
<dbReference type="InterPro" id="IPR044880">
    <property type="entry name" value="NCX_ion-bd_dom_sf"/>
</dbReference>
<evidence type="ECO:0000256" key="7">
    <source>
        <dbReference type="ARBA" id="ARBA00023065"/>
    </source>
</evidence>
<organism evidence="11">
    <name type="scientific">Schistocephalus solidus</name>
    <name type="common">Tapeworm</name>
    <dbReference type="NCBI Taxonomy" id="70667"/>
    <lineage>
        <taxon>Eukaryota</taxon>
        <taxon>Metazoa</taxon>
        <taxon>Spiralia</taxon>
        <taxon>Lophotrochozoa</taxon>
        <taxon>Platyhelminthes</taxon>
        <taxon>Cestoda</taxon>
        <taxon>Eucestoda</taxon>
        <taxon>Diphyllobothriidea</taxon>
        <taxon>Diphyllobothriidae</taxon>
        <taxon>Schistocephalus</taxon>
    </lineage>
</organism>
<dbReference type="InterPro" id="IPR051171">
    <property type="entry name" value="CaCA"/>
</dbReference>
<dbReference type="AlphaFoldDB" id="A0A0X3P4A1"/>
<evidence type="ECO:0000256" key="4">
    <source>
        <dbReference type="ARBA" id="ARBA00022568"/>
    </source>
</evidence>
<dbReference type="GO" id="GO:0042383">
    <property type="term" value="C:sarcolemma"/>
    <property type="evidence" value="ECO:0007669"/>
    <property type="project" value="TreeGrafter"/>
</dbReference>
<evidence type="ECO:0000256" key="1">
    <source>
        <dbReference type="ARBA" id="ARBA00004127"/>
    </source>
</evidence>
<evidence type="ECO:0000256" key="5">
    <source>
        <dbReference type="ARBA" id="ARBA00022692"/>
    </source>
</evidence>
<name>A0A0X3P4A1_SCHSO</name>
<feature type="non-terminal residue" evidence="11">
    <location>
        <position position="1"/>
    </location>
</feature>
<keyword evidence="6 9" id="KW-1133">Transmembrane helix</keyword>
<dbReference type="Pfam" id="PF01699">
    <property type="entry name" value="Na_Ca_ex"/>
    <property type="match status" value="1"/>
</dbReference>
<evidence type="ECO:0000256" key="3">
    <source>
        <dbReference type="ARBA" id="ARBA00022449"/>
    </source>
</evidence>
<dbReference type="InterPro" id="IPR004836">
    <property type="entry name" value="Na_Ca_Ex"/>
</dbReference>
<dbReference type="GO" id="GO:0030424">
    <property type="term" value="C:axon"/>
    <property type="evidence" value="ECO:0007669"/>
    <property type="project" value="TreeGrafter"/>
</dbReference>
<dbReference type="GO" id="GO:0098794">
    <property type="term" value="C:postsynapse"/>
    <property type="evidence" value="ECO:0007669"/>
    <property type="project" value="TreeGrafter"/>
</dbReference>
<dbReference type="Gene3D" id="1.20.1420.30">
    <property type="entry name" value="NCX, central ion-binding region"/>
    <property type="match status" value="1"/>
</dbReference>
<accession>A0A0X3P4A1</accession>
<dbReference type="PRINTS" id="PR01259">
    <property type="entry name" value="NACAEXCHNGR"/>
</dbReference>
<feature type="transmembrane region" description="Helical" evidence="9">
    <location>
        <begin position="264"/>
        <end position="284"/>
    </location>
</feature>
<dbReference type="EMBL" id="GEEE01016965">
    <property type="protein sequence ID" value="JAP46260.1"/>
    <property type="molecule type" value="Transcribed_RNA"/>
</dbReference>
<evidence type="ECO:0000256" key="8">
    <source>
        <dbReference type="ARBA" id="ARBA00023136"/>
    </source>
</evidence>
<feature type="transmembrane region" description="Helical" evidence="9">
    <location>
        <begin position="155"/>
        <end position="175"/>
    </location>
</feature>
<evidence type="ECO:0000256" key="9">
    <source>
        <dbReference type="SAM" id="Phobius"/>
    </source>
</evidence>
<feature type="domain" description="Sodium/calcium exchanger membrane region" evidence="10">
    <location>
        <begin position="157"/>
        <end position="319"/>
    </location>
</feature>
<dbReference type="GO" id="GO:0012505">
    <property type="term" value="C:endomembrane system"/>
    <property type="evidence" value="ECO:0007669"/>
    <property type="project" value="UniProtKB-SubCell"/>
</dbReference>
<keyword evidence="2" id="KW-0813">Transport</keyword>
<evidence type="ECO:0000256" key="2">
    <source>
        <dbReference type="ARBA" id="ARBA00022448"/>
    </source>
</evidence>
<keyword evidence="4" id="KW-0109">Calcium transport</keyword>
<keyword evidence="4" id="KW-0106">Calcium</keyword>
<dbReference type="GO" id="GO:0098703">
    <property type="term" value="P:calcium ion import across plasma membrane"/>
    <property type="evidence" value="ECO:0007669"/>
    <property type="project" value="TreeGrafter"/>
</dbReference>
<sequence length="330" mass="35590">FFSLVSLRHSSSESTTITRPSQPAHMMKVPVPENLQLPDDPAKAEKILEEQGLDTGKPRLGPFATIKVDITESTEFKNIVDRLVKEGKWSLLVGTSSWQEQFVDAITVNGAEEDQFEPTNDSVEVVNPSCGDYVMHFLTVFWKVIFAFVPPTDYLGGWLCFFVSIIAIGFLTAIIGDLASAFGCSVGLTDAVTATTFVALGTSLPDTFASKVAAIGDPYADSSIGNVTGSNAVNVFLGIGVAWTIAAIAHAVRGTKFVVLKGSLGFSVTIFCIFALFSIVVLVLRRRKPVGGELGGPKASKWASALFFFLLWIVYVLLTSLENYCHIAGF</sequence>
<dbReference type="PANTHER" id="PTHR11878">
    <property type="entry name" value="SODIUM/CALCIUM EXCHANGER"/>
    <property type="match status" value="1"/>
</dbReference>
<feature type="transmembrane region" description="Helical" evidence="9">
    <location>
        <begin position="232"/>
        <end position="252"/>
    </location>
</feature>
<gene>
    <name evidence="11" type="ORF">TR147543</name>
</gene>
<keyword evidence="5 9" id="KW-0812">Transmembrane</keyword>
<comment type="subcellular location">
    <subcellularLocation>
        <location evidence="1">Endomembrane system</location>
        <topology evidence="1">Multi-pass membrane protein</topology>
    </subcellularLocation>
</comment>
<evidence type="ECO:0000256" key="6">
    <source>
        <dbReference type="ARBA" id="ARBA00022989"/>
    </source>
</evidence>
<evidence type="ECO:0000259" key="10">
    <source>
        <dbReference type="Pfam" id="PF01699"/>
    </source>
</evidence>
<evidence type="ECO:0000313" key="11">
    <source>
        <dbReference type="EMBL" id="JAP46260.1"/>
    </source>
</evidence>
<dbReference type="PANTHER" id="PTHR11878:SF65">
    <property type="entry name" value="NA_CA-EXCHANGE PROTEIN, ISOFORM G"/>
    <property type="match status" value="1"/>
</dbReference>
<keyword evidence="7" id="KW-0406">Ion transport</keyword>
<keyword evidence="8 9" id="KW-0472">Membrane</keyword>
<feature type="transmembrane region" description="Helical" evidence="9">
    <location>
        <begin position="305"/>
        <end position="321"/>
    </location>
</feature>
<proteinExistence type="predicted"/>
<protein>
    <recommendedName>
        <fullName evidence="10">Sodium/calcium exchanger membrane region domain-containing protein</fullName>
    </recommendedName>
</protein>
<dbReference type="InterPro" id="IPR004837">
    <property type="entry name" value="NaCa_Exmemb"/>
</dbReference>